<keyword evidence="2" id="KW-1185">Reference proteome</keyword>
<organism evidence="1 2">
    <name type="scientific">Ferriphaselus amnicola</name>
    <dbReference type="NCBI Taxonomy" id="1188319"/>
    <lineage>
        <taxon>Bacteria</taxon>
        <taxon>Pseudomonadati</taxon>
        <taxon>Pseudomonadota</taxon>
        <taxon>Betaproteobacteria</taxon>
        <taxon>Nitrosomonadales</taxon>
        <taxon>Gallionellaceae</taxon>
        <taxon>Ferriphaselus</taxon>
    </lineage>
</organism>
<reference evidence="1 2" key="1">
    <citation type="submission" date="2018-06" db="EMBL/GenBank/DDBJ databases">
        <title>OYT1 Genome Sequencing.</title>
        <authorList>
            <person name="Kato S."/>
            <person name="Itoh T."/>
            <person name="Ohkuma M."/>
        </authorList>
    </citation>
    <scope>NUCLEOTIDE SEQUENCE [LARGE SCALE GENOMIC DNA]</scope>
    <source>
        <strain evidence="1 2">OYT1</strain>
    </source>
</reference>
<dbReference type="RefSeq" id="WP_062626276.1">
    <property type="nucleotide sequence ID" value="NZ_AP018738.1"/>
</dbReference>
<proteinExistence type="predicted"/>
<gene>
    <name evidence="1" type="ORF">OYT1_ch2100</name>
</gene>
<dbReference type="AlphaFoldDB" id="A0A2Z6GEN0"/>
<accession>A0A2Z6GEN0</accession>
<dbReference type="KEGG" id="fam:OYT1_ch2100"/>
<sequence>MLFETSELEVSGSSSIIGFTTEGGGNWKVWDRYLTIDGKKAFHIGNVCETCSFFFERLEGANKSVNSEVVVDALNKGVRNLAPSIVQALALIVPDGKYKLLLQDVRPRLVKPGEESDYFADEQVALWGVNGFWGMPHFPKTEYYRLRTKSMKEGRGLFEFLVPMFPHNWLDQRRLAEYEAAYNNNEMPSAVSISILDIKSPADWDREQDITSHWCLAHYLIDGHHKAYAAAKSGKPFTLISFLAVSQGISSEEEITEVVRALNDLGRAQ</sequence>
<dbReference type="OrthoDB" id="3287529at2"/>
<protein>
    <submittedName>
        <fullName evidence="1">Uncharacterized protein</fullName>
    </submittedName>
</protein>
<name>A0A2Z6GEN0_9PROT</name>
<evidence type="ECO:0000313" key="2">
    <source>
        <dbReference type="Proteomes" id="UP000033070"/>
    </source>
</evidence>
<dbReference type="Proteomes" id="UP000033070">
    <property type="component" value="Chromosome"/>
</dbReference>
<dbReference type="EMBL" id="AP018738">
    <property type="protein sequence ID" value="BBE51625.1"/>
    <property type="molecule type" value="Genomic_DNA"/>
</dbReference>
<evidence type="ECO:0000313" key="1">
    <source>
        <dbReference type="EMBL" id="BBE51625.1"/>
    </source>
</evidence>
<dbReference type="STRING" id="1188319.OYT1_01091"/>